<evidence type="ECO:0000313" key="12">
    <source>
        <dbReference type="EMBL" id="CBX30192.1"/>
    </source>
</evidence>
<feature type="transmembrane region" description="Helical" evidence="10">
    <location>
        <begin position="37"/>
        <end position="55"/>
    </location>
</feature>
<keyword evidence="2 10" id="KW-1003">Cell membrane</keyword>
<dbReference type="PIRSF" id="PIRSF002869">
    <property type="entry name" value="MviN"/>
    <property type="match status" value="1"/>
</dbReference>
<evidence type="ECO:0000256" key="5">
    <source>
        <dbReference type="ARBA" id="ARBA00022984"/>
    </source>
</evidence>
<evidence type="ECO:0000256" key="8">
    <source>
        <dbReference type="ARBA" id="ARBA00060041"/>
    </source>
</evidence>
<reference evidence="12" key="1">
    <citation type="journal article" date="2011" name="Environ. Microbiol.">
        <title>Genomic insights into the metabolic potential of the polycyclic aromatic hydrocarbon degrading sulfate-reducing Deltaproteobacterium N47.</title>
        <authorList>
            <person name="Bergmann F."/>
            <person name="Selesi D."/>
            <person name="Weinmaier T."/>
            <person name="Tischler P."/>
            <person name="Rattei T."/>
            <person name="Meckenstock R.U."/>
        </authorList>
    </citation>
    <scope>NUCLEOTIDE SEQUENCE</scope>
</reference>
<feature type="transmembrane region" description="Helical" evidence="10">
    <location>
        <begin position="323"/>
        <end position="347"/>
    </location>
</feature>
<feature type="transmembrane region" description="Helical" evidence="10">
    <location>
        <begin position="239"/>
        <end position="264"/>
    </location>
</feature>
<evidence type="ECO:0000256" key="4">
    <source>
        <dbReference type="ARBA" id="ARBA00022960"/>
    </source>
</evidence>
<keyword evidence="7 10" id="KW-0472">Membrane</keyword>
<dbReference type="HAMAP" id="MF_02078">
    <property type="entry name" value="MurJ_MviN"/>
    <property type="match status" value="1"/>
</dbReference>
<comment type="pathway">
    <text evidence="10">Cell wall biogenesis; peptidoglycan biosynthesis.</text>
</comment>
<evidence type="ECO:0000256" key="7">
    <source>
        <dbReference type="ARBA" id="ARBA00023136"/>
    </source>
</evidence>
<feature type="transmembrane region" description="Helical" evidence="10">
    <location>
        <begin position="367"/>
        <end position="387"/>
    </location>
</feature>
<feature type="transmembrane region" description="Helical" evidence="10">
    <location>
        <begin position="12"/>
        <end position="31"/>
    </location>
</feature>
<feature type="transmembrane region" description="Helical" evidence="10">
    <location>
        <begin position="171"/>
        <end position="192"/>
    </location>
</feature>
<evidence type="ECO:0000256" key="11">
    <source>
        <dbReference type="PIRNR" id="PIRNR002869"/>
    </source>
</evidence>
<dbReference type="PANTHER" id="PTHR47019">
    <property type="entry name" value="LIPID II FLIPPASE MURJ"/>
    <property type="match status" value="1"/>
</dbReference>
<keyword evidence="10 11" id="KW-0961">Cell wall biogenesis/degradation</keyword>
<evidence type="ECO:0000256" key="3">
    <source>
        <dbReference type="ARBA" id="ARBA00022692"/>
    </source>
</evidence>
<evidence type="ECO:0000256" key="10">
    <source>
        <dbReference type="HAMAP-Rule" id="MF_02078"/>
    </source>
</evidence>
<dbReference type="PRINTS" id="PR01806">
    <property type="entry name" value="VIRFACTRMVIN"/>
</dbReference>
<dbReference type="GO" id="GO:0034204">
    <property type="term" value="P:lipid translocation"/>
    <property type="evidence" value="ECO:0007669"/>
    <property type="project" value="TreeGrafter"/>
</dbReference>
<evidence type="ECO:0000256" key="9">
    <source>
        <dbReference type="ARBA" id="ARBA00061532"/>
    </source>
</evidence>
<dbReference type="AlphaFoldDB" id="E1YHS3"/>
<dbReference type="GO" id="GO:0005886">
    <property type="term" value="C:plasma membrane"/>
    <property type="evidence" value="ECO:0007669"/>
    <property type="project" value="UniProtKB-SubCell"/>
</dbReference>
<dbReference type="InterPro" id="IPR051050">
    <property type="entry name" value="Lipid_II_flippase_MurJ/MviN"/>
</dbReference>
<feature type="transmembrane region" description="Helical" evidence="10">
    <location>
        <begin position="100"/>
        <end position="124"/>
    </location>
</feature>
<feature type="transmembrane region" description="Helical" evidence="10">
    <location>
        <begin position="394"/>
        <end position="412"/>
    </location>
</feature>
<evidence type="ECO:0000256" key="1">
    <source>
        <dbReference type="ARBA" id="ARBA00004651"/>
    </source>
</evidence>
<feature type="transmembrane region" description="Helical" evidence="10">
    <location>
        <begin position="418"/>
        <end position="439"/>
    </location>
</feature>
<feature type="transmembrane region" description="Helical" evidence="10">
    <location>
        <begin position="284"/>
        <end position="302"/>
    </location>
</feature>
<feature type="transmembrane region" description="Helical" evidence="10">
    <location>
        <begin position="459"/>
        <end position="479"/>
    </location>
</feature>
<comment type="similarity">
    <text evidence="9 10 11">Belongs to the MurJ/MviN family.</text>
</comment>
<keyword evidence="5 10" id="KW-0573">Peptidoglycan synthesis</keyword>
<protein>
    <recommendedName>
        <fullName evidence="10">Probable lipid II flippase MurJ</fullName>
    </recommendedName>
</protein>
<dbReference type="GO" id="GO:0009252">
    <property type="term" value="P:peptidoglycan biosynthetic process"/>
    <property type="evidence" value="ECO:0007669"/>
    <property type="project" value="UniProtKB-UniRule"/>
</dbReference>
<sequence length="532" mass="58078">MRIFMPGSEKIRVTKAAMLVGSATLLSRILGFARDVVIAWYFGAGLYSDAFIVAFRIPNLFRRLFAEGSLGISFIPVFAEYLIKEGKDEANNLAGSAVRLLSIILVFITVLGIIFSPLIVTVIAPGFAGSAAKFALTVSLTRIMFPYIYLICLLGIFMGILNVLGHFAAPAFAPCILNISMITAVLFVSPLMNEPVKVLAAGVLAGGVLQLLVQVPFLMKNGIYLWRKTKIFHPGIKKVGILMLPAIFGGAVYQINMFVSTLLASFLPEGSISYLYYADRLVQFPLGVFAISAATAIFPALSRQASENDMNALKETFDYSIRMVLFITFPCMIGLIVLREPVIILLFKRGEFDMQTVKLTAQALLCYSIGLWAFASVKITVPVFYALKDTKTPVITALISFIANIALSFLLMKPLKHGGLALANSLASILNIILLFRAINIKVGYPGWDKLQKSAGKTVVCSLIMGGIVWCLKSLIIPYENISFGAMLLSVTSCLLAGIVLYGFLTYFVKSSEIKSLIALTGRSRKKVEQKE</sequence>
<keyword evidence="3 10" id="KW-0812">Transmembrane</keyword>
<proteinExistence type="inferred from homology"/>
<evidence type="ECO:0000256" key="2">
    <source>
        <dbReference type="ARBA" id="ARBA00022475"/>
    </source>
</evidence>
<evidence type="ECO:0000256" key="6">
    <source>
        <dbReference type="ARBA" id="ARBA00022989"/>
    </source>
</evidence>
<feature type="transmembrane region" description="Helical" evidence="10">
    <location>
        <begin position="144"/>
        <end position="164"/>
    </location>
</feature>
<feature type="transmembrane region" description="Helical" evidence="10">
    <location>
        <begin position="485"/>
        <end position="509"/>
    </location>
</feature>
<dbReference type="PANTHER" id="PTHR47019:SF1">
    <property type="entry name" value="LIPID II FLIPPASE MURJ"/>
    <property type="match status" value="1"/>
</dbReference>
<dbReference type="GO" id="GO:0008360">
    <property type="term" value="P:regulation of cell shape"/>
    <property type="evidence" value="ECO:0007669"/>
    <property type="project" value="UniProtKB-UniRule"/>
</dbReference>
<name>E1YHS3_9BACT</name>
<keyword evidence="6 10" id="KW-1133">Transmembrane helix</keyword>
<comment type="function">
    <text evidence="8 10 11">Involved in peptidoglycan biosynthesis. Transports lipid-linked peptidoglycan precursors from the inner to the outer leaflet of the cytoplasmic membrane.</text>
</comment>
<dbReference type="CDD" id="cd13123">
    <property type="entry name" value="MATE_MurJ_like"/>
    <property type="match status" value="1"/>
</dbReference>
<keyword evidence="10 11" id="KW-0813">Transport</keyword>
<feature type="transmembrane region" description="Helical" evidence="10">
    <location>
        <begin position="198"/>
        <end position="218"/>
    </location>
</feature>
<comment type="subcellular location">
    <subcellularLocation>
        <location evidence="1 10">Cell membrane</location>
        <topology evidence="1 10">Multi-pass membrane protein</topology>
    </subcellularLocation>
</comment>
<dbReference type="GO" id="GO:0071555">
    <property type="term" value="P:cell wall organization"/>
    <property type="evidence" value="ECO:0007669"/>
    <property type="project" value="UniProtKB-UniRule"/>
</dbReference>
<dbReference type="UniPathway" id="UPA00219"/>
<organism evidence="12">
    <name type="scientific">uncultured Desulfobacterium sp</name>
    <dbReference type="NCBI Taxonomy" id="201089"/>
    <lineage>
        <taxon>Bacteria</taxon>
        <taxon>Pseudomonadati</taxon>
        <taxon>Thermodesulfobacteriota</taxon>
        <taxon>Desulfobacteria</taxon>
        <taxon>Desulfobacterales</taxon>
        <taxon>Desulfobacteriaceae</taxon>
        <taxon>Desulfobacterium</taxon>
        <taxon>environmental samples</taxon>
    </lineage>
</organism>
<dbReference type="Pfam" id="PF03023">
    <property type="entry name" value="MurJ"/>
    <property type="match status" value="1"/>
</dbReference>
<dbReference type="NCBIfam" id="TIGR01695">
    <property type="entry name" value="murJ_mviN"/>
    <property type="match status" value="1"/>
</dbReference>
<dbReference type="InterPro" id="IPR004268">
    <property type="entry name" value="MurJ"/>
</dbReference>
<dbReference type="GO" id="GO:0015648">
    <property type="term" value="F:lipid-linked peptidoglycan transporter activity"/>
    <property type="evidence" value="ECO:0007669"/>
    <property type="project" value="UniProtKB-UniRule"/>
</dbReference>
<dbReference type="EMBL" id="FR695874">
    <property type="protein sequence ID" value="CBX30192.1"/>
    <property type="molecule type" value="Genomic_DNA"/>
</dbReference>
<accession>E1YHS3</accession>
<gene>
    <name evidence="10" type="primary">murJ</name>
    <name evidence="12" type="ORF">N47_D30010</name>
</gene>
<keyword evidence="4 10" id="KW-0133">Cell shape</keyword>